<evidence type="ECO:0000313" key="8">
    <source>
        <dbReference type="Proteomes" id="UP000065641"/>
    </source>
</evidence>
<evidence type="ECO:0000256" key="2">
    <source>
        <dbReference type="ARBA" id="ARBA00001997"/>
    </source>
</evidence>
<dbReference type="SUPFAM" id="SSF51182">
    <property type="entry name" value="RmlC-like cupins"/>
    <property type="match status" value="1"/>
</dbReference>
<sequence length="172" mass="19608">MKITETQLAGVYEIENSTFRDERGFFVKTFHRDTFKKYGLTVVFEESFYSISKKNVLRGMHFQKTPDDHAKLVYVVAGEILDVVVDIREGSNSFGHWYETLLSAENKKSLYLDKGLAHGFLTLSDSATVVYMTSTQHSPKADSGIKWDSFGFGWPISNPIISERDKNFPGLY</sequence>
<dbReference type="CDD" id="cd00438">
    <property type="entry name" value="cupin_RmlC"/>
    <property type="match status" value="1"/>
</dbReference>
<dbReference type="InterPro" id="IPR000888">
    <property type="entry name" value="RmlC-like"/>
</dbReference>
<keyword evidence="6" id="KW-0413">Isomerase</keyword>
<dbReference type="Pfam" id="PF00908">
    <property type="entry name" value="dTDP_sugar_isom"/>
    <property type="match status" value="1"/>
</dbReference>
<accession>A0A0S2KE67</accession>
<comment type="subunit">
    <text evidence="6">Homodimer.</text>
</comment>
<dbReference type="OrthoDB" id="9800680at2"/>
<dbReference type="GO" id="GO:0019305">
    <property type="term" value="P:dTDP-rhamnose biosynthetic process"/>
    <property type="evidence" value="ECO:0007669"/>
    <property type="project" value="UniProtKB-UniRule"/>
</dbReference>
<dbReference type="AlphaFoldDB" id="A0A0S2KE67"/>
<dbReference type="InterPro" id="IPR014710">
    <property type="entry name" value="RmlC-like_jellyroll"/>
</dbReference>
<evidence type="ECO:0000313" key="7">
    <source>
        <dbReference type="EMBL" id="ALO46414.1"/>
    </source>
</evidence>
<dbReference type="UniPathway" id="UPA00124"/>
<dbReference type="RefSeq" id="WP_082628064.1">
    <property type="nucleotide sequence ID" value="NZ_CP013189.1"/>
</dbReference>
<dbReference type="PANTHER" id="PTHR21047:SF2">
    <property type="entry name" value="THYMIDINE DIPHOSPHO-4-KETO-RHAMNOSE 3,5-EPIMERASE"/>
    <property type="match status" value="1"/>
</dbReference>
<dbReference type="GO" id="GO:0008830">
    <property type="term" value="F:dTDP-4-dehydrorhamnose 3,5-epimerase activity"/>
    <property type="evidence" value="ECO:0007669"/>
    <property type="project" value="UniProtKB-UniRule"/>
</dbReference>
<organism evidence="7 8">
    <name type="scientific">Pseudohongiella spirulinae</name>
    <dbReference type="NCBI Taxonomy" id="1249552"/>
    <lineage>
        <taxon>Bacteria</taxon>
        <taxon>Pseudomonadati</taxon>
        <taxon>Pseudomonadota</taxon>
        <taxon>Gammaproteobacteria</taxon>
        <taxon>Pseudomonadales</taxon>
        <taxon>Pseudohongiellaceae</taxon>
        <taxon>Pseudohongiella</taxon>
    </lineage>
</organism>
<name>A0A0S2KE67_9GAMM</name>
<protein>
    <recommendedName>
        <fullName evidence="4 6">dTDP-4-dehydrorhamnose 3,5-epimerase</fullName>
        <ecNumber evidence="3 6">5.1.3.13</ecNumber>
    </recommendedName>
    <alternativeName>
        <fullName evidence="6">Thymidine diphospho-4-keto-rhamnose 3,5-epimerase</fullName>
    </alternativeName>
</protein>
<evidence type="ECO:0000256" key="4">
    <source>
        <dbReference type="ARBA" id="ARBA00019595"/>
    </source>
</evidence>
<dbReference type="GO" id="GO:0005829">
    <property type="term" value="C:cytosol"/>
    <property type="evidence" value="ECO:0007669"/>
    <property type="project" value="TreeGrafter"/>
</dbReference>
<dbReference type="PANTHER" id="PTHR21047">
    <property type="entry name" value="DTDP-6-DEOXY-D-GLUCOSE-3,5 EPIMERASE"/>
    <property type="match status" value="1"/>
</dbReference>
<dbReference type="Gene3D" id="2.60.120.10">
    <property type="entry name" value="Jelly Rolls"/>
    <property type="match status" value="1"/>
</dbReference>
<comment type="pathway">
    <text evidence="6">Carbohydrate biosynthesis; dTDP-L-rhamnose biosynthesis.</text>
</comment>
<dbReference type="GO" id="GO:0000271">
    <property type="term" value="P:polysaccharide biosynthetic process"/>
    <property type="evidence" value="ECO:0007669"/>
    <property type="project" value="TreeGrafter"/>
</dbReference>
<keyword evidence="8" id="KW-1185">Reference proteome</keyword>
<dbReference type="PATRIC" id="fig|1249552.3.peg.1772"/>
<dbReference type="STRING" id="1249552.PS2015_1764"/>
<feature type="active site" description="Proton donor" evidence="5">
    <location>
        <position position="131"/>
    </location>
</feature>
<proteinExistence type="inferred from homology"/>
<comment type="function">
    <text evidence="2 6">Catalyzes the epimerization of the C3' and C5'positions of dTDP-6-deoxy-D-xylo-4-hexulose, forming dTDP-6-deoxy-L-lyxo-4-hexulose.</text>
</comment>
<gene>
    <name evidence="7" type="ORF">PS2015_1764</name>
</gene>
<evidence type="ECO:0000256" key="6">
    <source>
        <dbReference type="RuleBase" id="RU364069"/>
    </source>
</evidence>
<dbReference type="EMBL" id="CP013189">
    <property type="protein sequence ID" value="ALO46414.1"/>
    <property type="molecule type" value="Genomic_DNA"/>
</dbReference>
<comment type="catalytic activity">
    <reaction evidence="1 6">
        <text>dTDP-4-dehydro-6-deoxy-alpha-D-glucose = dTDP-4-dehydro-beta-L-rhamnose</text>
        <dbReference type="Rhea" id="RHEA:16969"/>
        <dbReference type="ChEBI" id="CHEBI:57649"/>
        <dbReference type="ChEBI" id="CHEBI:62830"/>
        <dbReference type="EC" id="5.1.3.13"/>
    </reaction>
</comment>
<evidence type="ECO:0000256" key="5">
    <source>
        <dbReference type="PIRSR" id="PIRSR600888-1"/>
    </source>
</evidence>
<dbReference type="Proteomes" id="UP000065641">
    <property type="component" value="Chromosome"/>
</dbReference>
<feature type="active site" description="Proton acceptor" evidence="5">
    <location>
        <position position="61"/>
    </location>
</feature>
<reference evidence="7 8" key="1">
    <citation type="submission" date="2015-11" db="EMBL/GenBank/DDBJ databases">
        <authorList>
            <person name="Zhang Y."/>
            <person name="Guo Z."/>
        </authorList>
    </citation>
    <scope>NUCLEOTIDE SEQUENCE [LARGE SCALE GENOMIC DNA]</scope>
    <source>
        <strain evidence="7 8">KCTC 32221</strain>
    </source>
</reference>
<evidence type="ECO:0000256" key="1">
    <source>
        <dbReference type="ARBA" id="ARBA00001298"/>
    </source>
</evidence>
<dbReference type="KEGG" id="pspi:PS2015_1764"/>
<dbReference type="NCBIfam" id="TIGR01221">
    <property type="entry name" value="rmlC"/>
    <property type="match status" value="1"/>
</dbReference>
<dbReference type="InterPro" id="IPR011051">
    <property type="entry name" value="RmlC_Cupin_sf"/>
</dbReference>
<evidence type="ECO:0000256" key="3">
    <source>
        <dbReference type="ARBA" id="ARBA00012098"/>
    </source>
</evidence>
<dbReference type="EC" id="5.1.3.13" evidence="3 6"/>
<comment type="similarity">
    <text evidence="6">Belongs to the dTDP-4-dehydrorhamnose 3,5-epimerase family.</text>
</comment>